<feature type="compositionally biased region" description="Gly residues" evidence="1">
    <location>
        <begin position="124"/>
        <end position="134"/>
    </location>
</feature>
<gene>
    <name evidence="2" type="ORF">PIB30_025643</name>
</gene>
<dbReference type="Proteomes" id="UP001341840">
    <property type="component" value="Unassembled WGS sequence"/>
</dbReference>
<protein>
    <submittedName>
        <fullName evidence="2">Uncharacterized protein</fullName>
    </submittedName>
</protein>
<comment type="caution">
    <text evidence="2">The sequence shown here is derived from an EMBL/GenBank/DDBJ whole genome shotgun (WGS) entry which is preliminary data.</text>
</comment>
<feature type="compositionally biased region" description="Basic and acidic residues" evidence="1">
    <location>
        <begin position="101"/>
        <end position="110"/>
    </location>
</feature>
<keyword evidence="3" id="KW-1185">Reference proteome</keyword>
<evidence type="ECO:0000256" key="1">
    <source>
        <dbReference type="SAM" id="MobiDB-lite"/>
    </source>
</evidence>
<name>A0ABU6U9L3_9FABA</name>
<feature type="region of interest" description="Disordered" evidence="1">
    <location>
        <begin position="101"/>
        <end position="134"/>
    </location>
</feature>
<sequence length="134" mass="14466">MERSHQKTFGRVPPGARTHGSTWLAERRRVSSAGQRGREPVRSSGSGKDGSDTRVNRFGSWSKHGSTKMDSGQHAGRYRVGYRRGSEHLLILPADRMVENASGREIKPNGDSRVPAARGEDSGDGVGGIVLGID</sequence>
<dbReference type="EMBL" id="JASCZI010120923">
    <property type="protein sequence ID" value="MED6157699.1"/>
    <property type="molecule type" value="Genomic_DNA"/>
</dbReference>
<reference evidence="2 3" key="1">
    <citation type="journal article" date="2023" name="Plants (Basel)">
        <title>Bridging the Gap: Combining Genomics and Transcriptomics Approaches to Understand Stylosanthes scabra, an Orphan Legume from the Brazilian Caatinga.</title>
        <authorList>
            <person name="Ferreira-Neto J.R.C."/>
            <person name="da Silva M.D."/>
            <person name="Binneck E."/>
            <person name="de Melo N.F."/>
            <person name="da Silva R.H."/>
            <person name="de Melo A.L.T.M."/>
            <person name="Pandolfi V."/>
            <person name="Bustamante F.O."/>
            <person name="Brasileiro-Vidal A.C."/>
            <person name="Benko-Iseppon A.M."/>
        </authorList>
    </citation>
    <scope>NUCLEOTIDE SEQUENCE [LARGE SCALE GENOMIC DNA]</scope>
    <source>
        <tissue evidence="2">Leaves</tissue>
    </source>
</reference>
<proteinExistence type="predicted"/>
<feature type="region of interest" description="Disordered" evidence="1">
    <location>
        <begin position="1"/>
        <end position="79"/>
    </location>
</feature>
<organism evidence="2 3">
    <name type="scientific">Stylosanthes scabra</name>
    <dbReference type="NCBI Taxonomy" id="79078"/>
    <lineage>
        <taxon>Eukaryota</taxon>
        <taxon>Viridiplantae</taxon>
        <taxon>Streptophyta</taxon>
        <taxon>Embryophyta</taxon>
        <taxon>Tracheophyta</taxon>
        <taxon>Spermatophyta</taxon>
        <taxon>Magnoliopsida</taxon>
        <taxon>eudicotyledons</taxon>
        <taxon>Gunneridae</taxon>
        <taxon>Pentapetalae</taxon>
        <taxon>rosids</taxon>
        <taxon>fabids</taxon>
        <taxon>Fabales</taxon>
        <taxon>Fabaceae</taxon>
        <taxon>Papilionoideae</taxon>
        <taxon>50 kb inversion clade</taxon>
        <taxon>dalbergioids sensu lato</taxon>
        <taxon>Dalbergieae</taxon>
        <taxon>Pterocarpus clade</taxon>
        <taxon>Stylosanthes</taxon>
    </lineage>
</organism>
<accession>A0ABU6U9L3</accession>
<evidence type="ECO:0000313" key="3">
    <source>
        <dbReference type="Proteomes" id="UP001341840"/>
    </source>
</evidence>
<evidence type="ECO:0000313" key="2">
    <source>
        <dbReference type="EMBL" id="MED6157699.1"/>
    </source>
</evidence>